<keyword evidence="2" id="KW-0813">Transport</keyword>
<dbReference type="Pfam" id="PF13520">
    <property type="entry name" value="AA_permease_2"/>
    <property type="match status" value="1"/>
</dbReference>
<evidence type="ECO:0000256" key="5">
    <source>
        <dbReference type="ARBA" id="ARBA00022989"/>
    </source>
</evidence>
<keyword evidence="5 7" id="KW-1133">Transmembrane helix</keyword>
<dbReference type="AlphaFoldDB" id="A0A173XXA1"/>
<name>A0A173XXA1_9CLOT</name>
<dbReference type="InterPro" id="IPR002293">
    <property type="entry name" value="AA/rel_permease1"/>
</dbReference>
<evidence type="ECO:0000256" key="2">
    <source>
        <dbReference type="ARBA" id="ARBA00022448"/>
    </source>
</evidence>
<dbReference type="Gene3D" id="1.20.1740.10">
    <property type="entry name" value="Amino acid/polyamine transporter I"/>
    <property type="match status" value="1"/>
</dbReference>
<feature type="transmembrane region" description="Helical" evidence="7">
    <location>
        <begin position="369"/>
        <end position="388"/>
    </location>
</feature>
<feature type="transmembrane region" description="Helical" evidence="7">
    <location>
        <begin position="162"/>
        <end position="186"/>
    </location>
</feature>
<reference evidence="8 9" key="1">
    <citation type="submission" date="2015-09" db="EMBL/GenBank/DDBJ databases">
        <authorList>
            <consortium name="Pathogen Informatics"/>
        </authorList>
    </citation>
    <scope>NUCLEOTIDE SEQUENCE [LARGE SCALE GENOMIC DNA]</scope>
    <source>
        <strain evidence="8 9">2789STDY5834856</strain>
    </source>
</reference>
<gene>
    <name evidence="8" type="primary">yjeM</name>
    <name evidence="8" type="ORF">ERS852471_00140</name>
</gene>
<feature type="transmembrane region" description="Helical" evidence="7">
    <location>
        <begin position="85"/>
        <end position="112"/>
    </location>
</feature>
<feature type="transmembrane region" description="Helical" evidence="7">
    <location>
        <begin position="249"/>
        <end position="270"/>
    </location>
</feature>
<evidence type="ECO:0000256" key="7">
    <source>
        <dbReference type="SAM" id="Phobius"/>
    </source>
</evidence>
<protein>
    <submittedName>
        <fullName evidence="8">Amino acid permease</fullName>
    </submittedName>
</protein>
<feature type="transmembrane region" description="Helical" evidence="7">
    <location>
        <begin position="132"/>
        <end position="150"/>
    </location>
</feature>
<feature type="transmembrane region" description="Helical" evidence="7">
    <location>
        <begin position="41"/>
        <end position="64"/>
    </location>
</feature>
<dbReference type="GO" id="GO:0022857">
    <property type="term" value="F:transmembrane transporter activity"/>
    <property type="evidence" value="ECO:0007669"/>
    <property type="project" value="InterPro"/>
</dbReference>
<feature type="transmembrane region" description="Helical" evidence="7">
    <location>
        <begin position="394"/>
        <end position="420"/>
    </location>
</feature>
<feature type="transmembrane region" description="Helical" evidence="7">
    <location>
        <begin position="317"/>
        <end position="341"/>
    </location>
</feature>
<keyword evidence="6 7" id="KW-0472">Membrane</keyword>
<feature type="transmembrane region" description="Helical" evidence="7">
    <location>
        <begin position="441"/>
        <end position="459"/>
    </location>
</feature>
<sequence>MGSKKSTSKLTLMALILMIFTSVFGFNNIPRAFYLMGYSAIPWYIFGAIAFFIPYAFMMAEFGAAYKDEKGGIYSWMESSVGRKFAFIGTFMWFSSYIVWMVSVSSSIWVPLSNLIFGADKTSTWSLFGLNSAQTLGILGICFIIVITFLSSKGMNSISKVASVGGAFVTSANVVLIVGSIIVLCANKFKFAQPITLEQFTHSPNPAYGSILGVLGFLVFAIFAYGGLEAVGGLVDQTENSQVTFPKGIKISAIVIGVGYSLAILTVGFFTNWDAVLNNPNVTMANVSYVVIKNLGVELGKVFGLSPNGIEIMGTWFARYIGLAMFLALLGAFFTLIYAPLKQLIEGAPKGIWPKSWTELDKNGMPVKAMYVQGIAVIAIILIASFGGRNSDKFLDYLILMGNVSMTIPTMFLAIAFIYFKKNDNIKKPFVIFKSKTMATVWAIIVTITVGFANFFTIIQPAIETKDYVSTIFQLAGPIVFGLIAFILISNFERKEKNKDKKRVA</sequence>
<evidence type="ECO:0000313" key="9">
    <source>
        <dbReference type="Proteomes" id="UP000095594"/>
    </source>
</evidence>
<evidence type="ECO:0000256" key="4">
    <source>
        <dbReference type="ARBA" id="ARBA00022692"/>
    </source>
</evidence>
<dbReference type="PANTHER" id="PTHR42770:SF15">
    <property type="entry name" value="GLUTAMATE_GAMMA-AMINOBUTYRATE ANTIPORTER-RELATED"/>
    <property type="match status" value="1"/>
</dbReference>
<feature type="transmembrane region" description="Helical" evidence="7">
    <location>
        <begin position="206"/>
        <end position="228"/>
    </location>
</feature>
<dbReference type="Proteomes" id="UP000095594">
    <property type="component" value="Unassembled WGS sequence"/>
</dbReference>
<dbReference type="InterPro" id="IPR050367">
    <property type="entry name" value="APC_superfamily"/>
</dbReference>
<evidence type="ECO:0000256" key="3">
    <source>
        <dbReference type="ARBA" id="ARBA00022475"/>
    </source>
</evidence>
<evidence type="ECO:0000256" key="6">
    <source>
        <dbReference type="ARBA" id="ARBA00023136"/>
    </source>
</evidence>
<dbReference type="PIRSF" id="PIRSF006060">
    <property type="entry name" value="AA_transporter"/>
    <property type="match status" value="1"/>
</dbReference>
<feature type="transmembrane region" description="Helical" evidence="7">
    <location>
        <begin position="471"/>
        <end position="492"/>
    </location>
</feature>
<dbReference type="EMBL" id="CYZX01000001">
    <property type="protein sequence ID" value="CUN56073.1"/>
    <property type="molecule type" value="Genomic_DNA"/>
</dbReference>
<dbReference type="NCBIfam" id="NF011775">
    <property type="entry name" value="PRK15238.1"/>
    <property type="match status" value="1"/>
</dbReference>
<organism evidence="8 9">
    <name type="scientific">Clostridium disporicum</name>
    <dbReference type="NCBI Taxonomy" id="84024"/>
    <lineage>
        <taxon>Bacteria</taxon>
        <taxon>Bacillati</taxon>
        <taxon>Bacillota</taxon>
        <taxon>Clostridia</taxon>
        <taxon>Eubacteriales</taxon>
        <taxon>Clostridiaceae</taxon>
        <taxon>Clostridium</taxon>
    </lineage>
</organism>
<dbReference type="OrthoDB" id="92719at2"/>
<evidence type="ECO:0000313" key="8">
    <source>
        <dbReference type="EMBL" id="CUN56073.1"/>
    </source>
</evidence>
<comment type="subcellular location">
    <subcellularLocation>
        <location evidence="1">Cell membrane</location>
        <topology evidence="1">Multi-pass membrane protein</topology>
    </subcellularLocation>
</comment>
<keyword evidence="4 7" id="KW-0812">Transmembrane</keyword>
<keyword evidence="3" id="KW-1003">Cell membrane</keyword>
<accession>A0A173XXA1</accession>
<dbReference type="PANTHER" id="PTHR42770">
    <property type="entry name" value="AMINO ACID TRANSPORTER-RELATED"/>
    <property type="match status" value="1"/>
</dbReference>
<dbReference type="RefSeq" id="WP_055262907.1">
    <property type="nucleotide sequence ID" value="NZ_CABIXQ010000001.1"/>
</dbReference>
<dbReference type="GO" id="GO:0005886">
    <property type="term" value="C:plasma membrane"/>
    <property type="evidence" value="ECO:0007669"/>
    <property type="project" value="UniProtKB-SubCell"/>
</dbReference>
<evidence type="ECO:0000256" key="1">
    <source>
        <dbReference type="ARBA" id="ARBA00004651"/>
    </source>
</evidence>
<proteinExistence type="predicted"/>